<organism evidence="1">
    <name type="scientific">bioreactor metagenome</name>
    <dbReference type="NCBI Taxonomy" id="1076179"/>
    <lineage>
        <taxon>unclassified sequences</taxon>
        <taxon>metagenomes</taxon>
        <taxon>ecological metagenomes</taxon>
    </lineage>
</organism>
<reference evidence="1" key="1">
    <citation type="submission" date="2019-08" db="EMBL/GenBank/DDBJ databases">
        <authorList>
            <person name="Kucharzyk K."/>
            <person name="Murdoch R.W."/>
            <person name="Higgins S."/>
            <person name="Loffler F."/>
        </authorList>
    </citation>
    <scope>NUCLEOTIDE SEQUENCE</scope>
</reference>
<proteinExistence type="predicted"/>
<gene>
    <name evidence="1" type="ORF">SDC9_30116</name>
</gene>
<accession>A0A644UZR6</accession>
<dbReference type="EMBL" id="VSSQ01000185">
    <property type="protein sequence ID" value="MPL84152.1"/>
    <property type="molecule type" value="Genomic_DNA"/>
</dbReference>
<sequence>MSRGGLDVSIVNSFKQGFEWRCINLLIDAYTYVNSNNNINIDCEEEYISAVLFDYIDDCQLAINWKIDITPEYRLYKDNVLKKAKSAKTAPRIDFRLCGWSNNSKLTYFVEAKNLIEIDSYKSNRKSKIPANKLHIRYIETGVDNYLSGRYPSDGCLVGYILQGKTENIVSMINTCLCNLNRKSEILQLQSLEQINFEPYYISSHNNFSSIKHLMFDFSHN</sequence>
<evidence type="ECO:0000313" key="1">
    <source>
        <dbReference type="EMBL" id="MPL84152.1"/>
    </source>
</evidence>
<comment type="caution">
    <text evidence="1">The sequence shown here is derived from an EMBL/GenBank/DDBJ whole genome shotgun (WGS) entry which is preliminary data.</text>
</comment>
<dbReference type="AlphaFoldDB" id="A0A644UZR6"/>
<protein>
    <submittedName>
        <fullName evidence="1">Uncharacterized protein</fullName>
    </submittedName>
</protein>
<name>A0A644UZR6_9ZZZZ</name>